<dbReference type="InterPro" id="IPR000917">
    <property type="entry name" value="Sulfatase_N"/>
</dbReference>
<dbReference type="InterPro" id="IPR024607">
    <property type="entry name" value="Sulfatase_CS"/>
</dbReference>
<dbReference type="Proteomes" id="UP000293162">
    <property type="component" value="Unassembled WGS sequence"/>
</dbReference>
<dbReference type="SUPFAM" id="SSF53649">
    <property type="entry name" value="Alkaline phosphatase-like"/>
    <property type="match status" value="1"/>
</dbReference>
<feature type="domain" description="Sulfatase N-terminal" evidence="3">
    <location>
        <begin position="152"/>
        <end position="302"/>
    </location>
</feature>
<evidence type="ECO:0000313" key="5">
    <source>
        <dbReference type="Proteomes" id="UP000293162"/>
    </source>
</evidence>
<comment type="similarity">
    <text evidence="1">Belongs to the sulfatase family.</text>
</comment>
<reference evidence="4 5" key="1">
    <citation type="submission" date="2019-02" db="EMBL/GenBank/DDBJ databases">
        <title>Bacterial novel species Emticicia sp. 17J42-9 isolated from soil.</title>
        <authorList>
            <person name="Jung H.-Y."/>
        </authorList>
    </citation>
    <scope>NUCLEOTIDE SEQUENCE [LARGE SCALE GENOMIC DNA]</scope>
    <source>
        <strain evidence="4 5">17J42-9</strain>
    </source>
</reference>
<protein>
    <submittedName>
        <fullName evidence="4">Heparan N-sulfatase</fullName>
    </submittedName>
</protein>
<evidence type="ECO:0000256" key="1">
    <source>
        <dbReference type="ARBA" id="ARBA00008779"/>
    </source>
</evidence>
<feature type="domain" description="Sulfatase N-terminal" evidence="3">
    <location>
        <begin position="29"/>
        <end position="134"/>
    </location>
</feature>
<dbReference type="RefSeq" id="WP_130020688.1">
    <property type="nucleotide sequence ID" value="NZ_SEWF01000010.1"/>
</dbReference>
<dbReference type="InterPro" id="IPR017850">
    <property type="entry name" value="Alkaline_phosphatase_core_sf"/>
</dbReference>
<dbReference type="Gene3D" id="3.40.720.10">
    <property type="entry name" value="Alkaline Phosphatase, subunit A"/>
    <property type="match status" value="1"/>
</dbReference>
<accession>A0A4Q5M1J8</accession>
<evidence type="ECO:0000259" key="3">
    <source>
        <dbReference type="Pfam" id="PF00884"/>
    </source>
</evidence>
<organism evidence="4 5">
    <name type="scientific">Emticicia agri</name>
    <dbReference type="NCBI Taxonomy" id="2492393"/>
    <lineage>
        <taxon>Bacteria</taxon>
        <taxon>Pseudomonadati</taxon>
        <taxon>Bacteroidota</taxon>
        <taxon>Cytophagia</taxon>
        <taxon>Cytophagales</taxon>
        <taxon>Leadbetterellaceae</taxon>
        <taxon>Emticicia</taxon>
    </lineage>
</organism>
<dbReference type="OrthoDB" id="975025at2"/>
<keyword evidence="5" id="KW-1185">Reference proteome</keyword>
<dbReference type="GO" id="GO:0016787">
    <property type="term" value="F:hydrolase activity"/>
    <property type="evidence" value="ECO:0007669"/>
    <property type="project" value="UniProtKB-KW"/>
</dbReference>
<dbReference type="AlphaFoldDB" id="A0A4Q5M1J8"/>
<dbReference type="CDD" id="cd16027">
    <property type="entry name" value="SGSH"/>
    <property type="match status" value="1"/>
</dbReference>
<proteinExistence type="inferred from homology"/>
<evidence type="ECO:0000313" key="4">
    <source>
        <dbReference type="EMBL" id="RYU96082.1"/>
    </source>
</evidence>
<dbReference type="EMBL" id="SEWF01000010">
    <property type="protein sequence ID" value="RYU96082.1"/>
    <property type="molecule type" value="Genomic_DNA"/>
</dbReference>
<sequence length="483" mass="54427">MKKYSGIAILLLIGIVLSAWLKKPEATAPNIIFIIGDDISHDDIGSYGNPLVKTPNIDRLAKEGLQFNNMFVTSSSCSPSRTSILTGRYPHNTGAAELHTELPAHLTYFPEQLRKAGYYTALMGKWHEGKNTKRAYDTLLAGEKLNGLGGEDQWINVLQARPKDKPFFFWLSPFDAHREWSADNFKITHNPDNEVRVPATLLDTKATRKDLASYYNEIGRLDYYIGELWKELERQGVADNTIIIFTADNARAFPGNKTLLYDRGIKTPFIMKWQAGIKSQQQINALVSTIDIAPTLLQLAGIKPAITIQGQSFASLLKTPEADFRKYIFAEHNWHDYQAYERAIRTKDFLYLINLRPELDNGGSIDANQSPSALALKENQAQLTNLQKEAFIKPRPTAEFYDMRSDAAQTNNLINDPKYKSTINQLKSVLQTWQTQTGDTNPLKTTPDWYDRETGKAVPAKDIRGEMPGVARQADKINVKGPF</sequence>
<dbReference type="PROSITE" id="PS00523">
    <property type="entry name" value="SULFATASE_1"/>
    <property type="match status" value="1"/>
</dbReference>
<dbReference type="Pfam" id="PF00884">
    <property type="entry name" value="Sulfatase"/>
    <property type="match status" value="2"/>
</dbReference>
<evidence type="ECO:0000256" key="2">
    <source>
        <dbReference type="ARBA" id="ARBA00022801"/>
    </source>
</evidence>
<keyword evidence="2" id="KW-0378">Hydrolase</keyword>
<comment type="caution">
    <text evidence="4">The sequence shown here is derived from an EMBL/GenBank/DDBJ whole genome shotgun (WGS) entry which is preliminary data.</text>
</comment>
<dbReference type="PANTHER" id="PTHR43751">
    <property type="entry name" value="SULFATASE"/>
    <property type="match status" value="1"/>
</dbReference>
<name>A0A4Q5M1J8_9BACT</name>
<gene>
    <name evidence="4" type="ORF">EWM59_09300</name>
</gene>
<dbReference type="PANTHER" id="PTHR43751:SF1">
    <property type="entry name" value="SULFATASE ATSG-RELATED"/>
    <property type="match status" value="1"/>
</dbReference>
<dbReference type="InterPro" id="IPR052701">
    <property type="entry name" value="GAG_Ulvan_Degrading_Sulfatases"/>
</dbReference>